<keyword evidence="1" id="KW-0479">Metal-binding</keyword>
<evidence type="ECO:0000313" key="8">
    <source>
        <dbReference type="Proteomes" id="UP001445076"/>
    </source>
</evidence>
<keyword evidence="2" id="KW-0677">Repeat</keyword>
<reference evidence="7 8" key="1">
    <citation type="journal article" date="2024" name="BMC Genomics">
        <title>Genome assembly of redclaw crayfish (Cherax quadricarinatus) provides insights into its immune adaptation and hypoxia tolerance.</title>
        <authorList>
            <person name="Liu Z."/>
            <person name="Zheng J."/>
            <person name="Li H."/>
            <person name="Fang K."/>
            <person name="Wang S."/>
            <person name="He J."/>
            <person name="Zhou D."/>
            <person name="Weng S."/>
            <person name="Chi M."/>
            <person name="Gu Z."/>
            <person name="He J."/>
            <person name="Li F."/>
            <person name="Wang M."/>
        </authorList>
    </citation>
    <scope>NUCLEOTIDE SEQUENCE [LARGE SCALE GENOMIC DNA]</scope>
    <source>
        <strain evidence="7">ZL_2023a</strain>
    </source>
</reference>
<dbReference type="GO" id="GO:0045944">
    <property type="term" value="P:positive regulation of transcription by RNA polymerase II"/>
    <property type="evidence" value="ECO:0007669"/>
    <property type="project" value="TreeGrafter"/>
</dbReference>
<dbReference type="InterPro" id="IPR050688">
    <property type="entry name" value="Zinc_finger/UBP_domain"/>
</dbReference>
<gene>
    <name evidence="7" type="ORF">OTU49_012352</name>
</gene>
<keyword evidence="4" id="KW-0862">Zinc</keyword>
<evidence type="ECO:0000256" key="1">
    <source>
        <dbReference type="ARBA" id="ARBA00022723"/>
    </source>
</evidence>
<evidence type="ECO:0000256" key="4">
    <source>
        <dbReference type="ARBA" id="ARBA00022833"/>
    </source>
</evidence>
<accession>A0AAW0Y5N8</accession>
<dbReference type="SUPFAM" id="SSF57667">
    <property type="entry name" value="beta-beta-alpha zinc fingers"/>
    <property type="match status" value="1"/>
</dbReference>
<dbReference type="GO" id="GO:0008270">
    <property type="term" value="F:zinc ion binding"/>
    <property type="evidence" value="ECO:0007669"/>
    <property type="project" value="UniProtKB-KW"/>
</dbReference>
<dbReference type="PROSITE" id="PS50157">
    <property type="entry name" value="ZINC_FINGER_C2H2_2"/>
    <property type="match status" value="2"/>
</dbReference>
<dbReference type="Pfam" id="PF13909">
    <property type="entry name" value="zf-H2C2_5"/>
    <property type="match status" value="2"/>
</dbReference>
<dbReference type="SMART" id="SM00355">
    <property type="entry name" value="ZnF_C2H2"/>
    <property type="match status" value="2"/>
</dbReference>
<evidence type="ECO:0000259" key="6">
    <source>
        <dbReference type="PROSITE" id="PS50157"/>
    </source>
</evidence>
<dbReference type="PANTHER" id="PTHR24403:SF67">
    <property type="entry name" value="FI01116P-RELATED"/>
    <property type="match status" value="1"/>
</dbReference>
<dbReference type="PANTHER" id="PTHR24403">
    <property type="entry name" value="ZINC FINGER PROTEIN"/>
    <property type="match status" value="1"/>
</dbReference>
<dbReference type="AlphaFoldDB" id="A0AAW0Y5N8"/>
<keyword evidence="3 5" id="KW-0863">Zinc-finger</keyword>
<organism evidence="7 8">
    <name type="scientific">Cherax quadricarinatus</name>
    <name type="common">Australian red claw crayfish</name>
    <dbReference type="NCBI Taxonomy" id="27406"/>
    <lineage>
        <taxon>Eukaryota</taxon>
        <taxon>Metazoa</taxon>
        <taxon>Ecdysozoa</taxon>
        <taxon>Arthropoda</taxon>
        <taxon>Crustacea</taxon>
        <taxon>Multicrustacea</taxon>
        <taxon>Malacostraca</taxon>
        <taxon>Eumalacostraca</taxon>
        <taxon>Eucarida</taxon>
        <taxon>Decapoda</taxon>
        <taxon>Pleocyemata</taxon>
        <taxon>Astacidea</taxon>
        <taxon>Parastacoidea</taxon>
        <taxon>Parastacidae</taxon>
        <taxon>Cherax</taxon>
    </lineage>
</organism>
<dbReference type="GO" id="GO:0005634">
    <property type="term" value="C:nucleus"/>
    <property type="evidence" value="ECO:0007669"/>
    <property type="project" value="TreeGrafter"/>
</dbReference>
<dbReference type="InterPro" id="IPR013087">
    <property type="entry name" value="Znf_C2H2_type"/>
</dbReference>
<dbReference type="Gene3D" id="3.30.160.60">
    <property type="entry name" value="Classic Zinc Finger"/>
    <property type="match status" value="2"/>
</dbReference>
<sequence>MFGGEQRGSGPAVWGNLVLAAQEDIHNQWVDHGLDSKKDLIVNHESDFMDEHRVSQRPDSRLFLCSYCTYRATQKGNLQRHIRTHTGDSPFACPHCSYRTKDQSNLLRHIRRKHR</sequence>
<evidence type="ECO:0000256" key="5">
    <source>
        <dbReference type="PROSITE-ProRule" id="PRU00042"/>
    </source>
</evidence>
<dbReference type="FunFam" id="3.30.160.60:FF:000702">
    <property type="entry name" value="Transcription factor E4F1 isoform 1"/>
    <property type="match status" value="1"/>
</dbReference>
<evidence type="ECO:0000256" key="3">
    <source>
        <dbReference type="ARBA" id="ARBA00022771"/>
    </source>
</evidence>
<name>A0AAW0Y5N8_CHEQU</name>
<proteinExistence type="predicted"/>
<protein>
    <recommendedName>
        <fullName evidence="6">C2H2-type domain-containing protein</fullName>
    </recommendedName>
</protein>
<keyword evidence="8" id="KW-1185">Reference proteome</keyword>
<dbReference type="Proteomes" id="UP001445076">
    <property type="component" value="Unassembled WGS sequence"/>
</dbReference>
<evidence type="ECO:0000256" key="2">
    <source>
        <dbReference type="ARBA" id="ARBA00022737"/>
    </source>
</evidence>
<evidence type="ECO:0000313" key="7">
    <source>
        <dbReference type="EMBL" id="KAK8752156.1"/>
    </source>
</evidence>
<feature type="domain" description="C2H2-type" evidence="6">
    <location>
        <begin position="63"/>
        <end position="90"/>
    </location>
</feature>
<dbReference type="EMBL" id="JARKIK010000005">
    <property type="protein sequence ID" value="KAK8752156.1"/>
    <property type="molecule type" value="Genomic_DNA"/>
</dbReference>
<comment type="caution">
    <text evidence="7">The sequence shown here is derived from an EMBL/GenBank/DDBJ whole genome shotgun (WGS) entry which is preliminary data.</text>
</comment>
<feature type="domain" description="C2H2-type" evidence="6">
    <location>
        <begin position="91"/>
        <end position="115"/>
    </location>
</feature>
<dbReference type="InterPro" id="IPR036236">
    <property type="entry name" value="Znf_C2H2_sf"/>
</dbReference>